<accession>A0A6A1TVR5</accession>
<sequence>MENSLLLIPQPPGMAIVPRELPYRLVEPVLVGSVPGAGAGAGFCAVSFVAGGVGACAVLSDVPVK</sequence>
<protein>
    <submittedName>
        <fullName evidence="1">Uncharacterized protein</fullName>
    </submittedName>
</protein>
<dbReference type="EMBL" id="VZUL01000002">
    <property type="protein sequence ID" value="KAB1088180.1"/>
    <property type="molecule type" value="Genomic_DNA"/>
</dbReference>
<comment type="caution">
    <text evidence="1">The sequence shown here is derived from an EMBL/GenBank/DDBJ whole genome shotgun (WGS) entry which is preliminary data.</text>
</comment>
<organism evidence="1 2">
    <name type="scientific">Neorhizobium galegae</name>
    <name type="common">Rhizobium galegae</name>
    <dbReference type="NCBI Taxonomy" id="399"/>
    <lineage>
        <taxon>Bacteria</taxon>
        <taxon>Pseudomonadati</taxon>
        <taxon>Pseudomonadota</taxon>
        <taxon>Alphaproteobacteria</taxon>
        <taxon>Hyphomicrobiales</taxon>
        <taxon>Rhizobiaceae</taxon>
        <taxon>Rhizobium/Agrobacterium group</taxon>
        <taxon>Neorhizobium</taxon>
    </lineage>
</organism>
<evidence type="ECO:0000313" key="2">
    <source>
        <dbReference type="Proteomes" id="UP000386575"/>
    </source>
</evidence>
<dbReference type="Proteomes" id="UP000386575">
    <property type="component" value="Unassembled WGS sequence"/>
</dbReference>
<reference evidence="1 2" key="1">
    <citation type="submission" date="2019-09" db="EMBL/GenBank/DDBJ databases">
        <title>Genome sequencing of Ng87 strain.</title>
        <authorList>
            <person name="Karasev E.S."/>
            <person name="Andronov E."/>
        </authorList>
    </citation>
    <scope>NUCLEOTIDE SEQUENCE [LARGE SCALE GENOMIC DNA]</scope>
    <source>
        <strain evidence="1 2">Ng87</strain>
    </source>
</reference>
<name>A0A6A1TVR5_NEOGA</name>
<evidence type="ECO:0000313" key="1">
    <source>
        <dbReference type="EMBL" id="KAB1088180.1"/>
    </source>
</evidence>
<proteinExistence type="predicted"/>
<dbReference type="AlphaFoldDB" id="A0A6A1TVR5"/>
<gene>
    <name evidence="1" type="ORF">F4V91_18155</name>
</gene>
<dbReference type="RefSeq" id="WP_151044442.1">
    <property type="nucleotide sequence ID" value="NZ_VZUL01000002.1"/>
</dbReference>